<name>A0A1I4FJ17_9ACTN</name>
<dbReference type="InterPro" id="IPR010977">
    <property type="entry name" value="Aromatic_deC"/>
</dbReference>
<accession>A0A1I4FJ17</accession>
<dbReference type="InParanoid" id="A0A1I4FJ17"/>
<reference evidence="10" key="1">
    <citation type="submission" date="2016-10" db="EMBL/GenBank/DDBJ databases">
        <authorList>
            <person name="Varghese N."/>
            <person name="Submissions S."/>
        </authorList>
    </citation>
    <scope>NUCLEOTIDE SEQUENCE [LARGE SCALE GENOMIC DNA]</scope>
    <source>
        <strain evidence="10">DSM 45317</strain>
    </source>
</reference>
<dbReference type="GO" id="GO:0006520">
    <property type="term" value="P:amino acid metabolic process"/>
    <property type="evidence" value="ECO:0007669"/>
    <property type="project" value="InterPro"/>
</dbReference>
<dbReference type="Gene3D" id="3.40.640.10">
    <property type="entry name" value="Type I PLP-dependent aspartate aminotransferase-like (Major domain)"/>
    <property type="match status" value="1"/>
</dbReference>
<gene>
    <name evidence="9" type="ORF">SAMN04488085_107198</name>
</gene>
<feature type="region of interest" description="Disordered" evidence="8">
    <location>
        <begin position="504"/>
        <end position="558"/>
    </location>
</feature>
<dbReference type="InterPro" id="IPR002129">
    <property type="entry name" value="PyrdxlP-dep_de-COase"/>
</dbReference>
<dbReference type="EMBL" id="FOSW01000007">
    <property type="protein sequence ID" value="SFL17924.1"/>
    <property type="molecule type" value="Genomic_DNA"/>
</dbReference>
<dbReference type="InterPro" id="IPR015421">
    <property type="entry name" value="PyrdxlP-dep_Trfase_major"/>
</dbReference>
<comment type="similarity">
    <text evidence="2 7">Belongs to the group II decarboxylase family.</text>
</comment>
<keyword evidence="3" id="KW-0210">Decarboxylase</keyword>
<evidence type="ECO:0000256" key="2">
    <source>
        <dbReference type="ARBA" id="ARBA00009533"/>
    </source>
</evidence>
<keyword evidence="4 6" id="KW-0663">Pyridoxal phosphate</keyword>
<keyword evidence="10" id="KW-1185">Reference proteome</keyword>
<dbReference type="InterPro" id="IPR015422">
    <property type="entry name" value="PyrdxlP-dep_Trfase_small"/>
</dbReference>
<dbReference type="GO" id="GO:0004058">
    <property type="term" value="F:aromatic-L-amino-acid decarboxylase activity"/>
    <property type="evidence" value="ECO:0007669"/>
    <property type="project" value="UniProtKB-ARBA"/>
</dbReference>
<dbReference type="InterPro" id="IPR015424">
    <property type="entry name" value="PyrdxlP-dep_Trfase"/>
</dbReference>
<dbReference type="Pfam" id="PF00282">
    <property type="entry name" value="Pyridoxal_deC"/>
    <property type="match status" value="1"/>
</dbReference>
<feature type="modified residue" description="N6-(pyridoxal phosphate)lysine" evidence="6">
    <location>
        <position position="309"/>
    </location>
</feature>
<dbReference type="PRINTS" id="PR00800">
    <property type="entry name" value="YHDCRBOXLASE"/>
</dbReference>
<dbReference type="Proteomes" id="UP000199152">
    <property type="component" value="Unassembled WGS sequence"/>
</dbReference>
<evidence type="ECO:0000313" key="10">
    <source>
        <dbReference type="Proteomes" id="UP000199152"/>
    </source>
</evidence>
<dbReference type="SUPFAM" id="SSF53383">
    <property type="entry name" value="PLP-dependent transferases"/>
    <property type="match status" value="1"/>
</dbReference>
<dbReference type="PANTHER" id="PTHR11999:SF70">
    <property type="entry name" value="MIP05841P"/>
    <property type="match status" value="1"/>
</dbReference>
<evidence type="ECO:0000256" key="7">
    <source>
        <dbReference type="RuleBase" id="RU000382"/>
    </source>
</evidence>
<protein>
    <submittedName>
        <fullName evidence="9">Aromatic-L-amino-acid decarboxylase</fullName>
    </submittedName>
</protein>
<dbReference type="GO" id="GO:0030170">
    <property type="term" value="F:pyridoxal phosphate binding"/>
    <property type="evidence" value="ECO:0007669"/>
    <property type="project" value="InterPro"/>
</dbReference>
<dbReference type="GO" id="GO:0019752">
    <property type="term" value="P:carboxylic acid metabolic process"/>
    <property type="evidence" value="ECO:0007669"/>
    <property type="project" value="InterPro"/>
</dbReference>
<dbReference type="PANTHER" id="PTHR11999">
    <property type="entry name" value="GROUP II PYRIDOXAL-5-PHOSPHATE DECARBOXYLASE"/>
    <property type="match status" value="1"/>
</dbReference>
<evidence type="ECO:0000313" key="9">
    <source>
        <dbReference type="EMBL" id="SFL17924.1"/>
    </source>
</evidence>
<evidence type="ECO:0000256" key="3">
    <source>
        <dbReference type="ARBA" id="ARBA00022793"/>
    </source>
</evidence>
<proteinExistence type="inferred from homology"/>
<dbReference type="RefSeq" id="WP_218146236.1">
    <property type="nucleotide sequence ID" value="NZ_FOSW01000007.1"/>
</dbReference>
<dbReference type="STRING" id="504800.SAMN04488085_107198"/>
<evidence type="ECO:0000256" key="5">
    <source>
        <dbReference type="ARBA" id="ARBA00023239"/>
    </source>
</evidence>
<sequence>MSEPIPTPPHMTPEQFRQHGHEVVDWIADYWTRVGSLPVRSPVAPGDVREALPPSAPEQGEPFSAVLADLDRVVVPGLTHWQHPGFFGYFPANTSGPSVLGDLVSAGLGVQGMSWVTSPAATELEQHVMDWFAELLGLPESFRSTGTGGGVVQDTSSAANLVALLAALHRASSGATVRNGVSPEEYTVYVSSETHSSMEKAVRIAGLGSDAVRLVEVDADLAMRPAALAARLERDTARGFRPVLVCATVGTTSTTAIDPLAELGPICQKYGVWLHVDAAYAGVSAVAPELRPLQAGVEWADSYTTDAHKWLLTGFDATLFWVADRAALTGALAILPEYLRNAATDAGSVVDYRDWQIELGRRFRALKLWFVLRWYGAEGLRAHIRSGVAMAQELAGWVDADDRFDVVVPHPLSLVCLRPRWAADVDADVATMTLMERLNDGGEVFLTHTTVRGQVVLRVAVGAPTTTRAHVERVWALLCEGHDWLAADFAESAAERARLDAERRAALAAPAEAPATQDETATQAAAQEDLPAGPADVPPGTDSEPVPDEADAASRSGS</sequence>
<dbReference type="Gene3D" id="1.20.1340.10">
    <property type="entry name" value="dopa decarboxylase, N-terminal domain"/>
    <property type="match status" value="1"/>
</dbReference>
<evidence type="ECO:0000256" key="1">
    <source>
        <dbReference type="ARBA" id="ARBA00001933"/>
    </source>
</evidence>
<comment type="cofactor">
    <cofactor evidence="1 6 7">
        <name>pyridoxal 5'-phosphate</name>
        <dbReference type="ChEBI" id="CHEBI:597326"/>
    </cofactor>
</comment>
<evidence type="ECO:0000256" key="6">
    <source>
        <dbReference type="PIRSR" id="PIRSR602129-50"/>
    </source>
</evidence>
<evidence type="ECO:0000256" key="4">
    <source>
        <dbReference type="ARBA" id="ARBA00022898"/>
    </source>
</evidence>
<evidence type="ECO:0000256" key="8">
    <source>
        <dbReference type="SAM" id="MobiDB-lite"/>
    </source>
</evidence>
<keyword evidence="5 7" id="KW-0456">Lyase</keyword>
<feature type="compositionally biased region" description="Low complexity" evidence="8">
    <location>
        <begin position="506"/>
        <end position="530"/>
    </location>
</feature>
<dbReference type="Gene3D" id="3.90.1150.10">
    <property type="entry name" value="Aspartate Aminotransferase, domain 1"/>
    <property type="match status" value="1"/>
</dbReference>
<dbReference type="AlphaFoldDB" id="A0A1I4FJ17"/>
<dbReference type="GO" id="GO:0005737">
    <property type="term" value="C:cytoplasm"/>
    <property type="evidence" value="ECO:0007669"/>
    <property type="project" value="TreeGrafter"/>
</dbReference>
<organism evidence="9 10">
    <name type="scientific">Geodermatophilus ruber</name>
    <dbReference type="NCBI Taxonomy" id="504800"/>
    <lineage>
        <taxon>Bacteria</taxon>
        <taxon>Bacillati</taxon>
        <taxon>Actinomycetota</taxon>
        <taxon>Actinomycetes</taxon>
        <taxon>Geodermatophilales</taxon>
        <taxon>Geodermatophilaceae</taxon>
        <taxon>Geodermatophilus</taxon>
    </lineage>
</organism>